<reference evidence="7" key="1">
    <citation type="submission" date="2023-03" db="EMBL/GenBank/DDBJ databases">
        <title>Massive genome expansion in bonnet fungi (Mycena s.s.) driven by repeated elements and novel gene families across ecological guilds.</title>
        <authorList>
            <consortium name="Lawrence Berkeley National Laboratory"/>
            <person name="Harder C.B."/>
            <person name="Miyauchi S."/>
            <person name="Viragh M."/>
            <person name="Kuo A."/>
            <person name="Thoen E."/>
            <person name="Andreopoulos B."/>
            <person name="Lu D."/>
            <person name="Skrede I."/>
            <person name="Drula E."/>
            <person name="Henrissat B."/>
            <person name="Morin E."/>
            <person name="Kohler A."/>
            <person name="Barry K."/>
            <person name="LaButti K."/>
            <person name="Morin E."/>
            <person name="Salamov A."/>
            <person name="Lipzen A."/>
            <person name="Mereny Z."/>
            <person name="Hegedus B."/>
            <person name="Baldrian P."/>
            <person name="Stursova M."/>
            <person name="Weitz H."/>
            <person name="Taylor A."/>
            <person name="Grigoriev I.V."/>
            <person name="Nagy L.G."/>
            <person name="Martin F."/>
            <person name="Kauserud H."/>
        </authorList>
    </citation>
    <scope>NUCLEOTIDE SEQUENCE</scope>
    <source>
        <strain evidence="7">CBHHK067</strain>
    </source>
</reference>
<dbReference type="Gene3D" id="1.20.1250.20">
    <property type="entry name" value="MFS general substrate transporter like domains"/>
    <property type="match status" value="1"/>
</dbReference>
<evidence type="ECO:0000256" key="4">
    <source>
        <dbReference type="ARBA" id="ARBA00022989"/>
    </source>
</evidence>
<dbReference type="SUPFAM" id="SSF103473">
    <property type="entry name" value="MFS general substrate transporter"/>
    <property type="match status" value="1"/>
</dbReference>
<dbReference type="EMBL" id="JARKIE010000238">
    <property type="protein sequence ID" value="KAJ7662886.1"/>
    <property type="molecule type" value="Genomic_DNA"/>
</dbReference>
<dbReference type="AlphaFoldDB" id="A0AAD7G5W8"/>
<feature type="transmembrane region" description="Helical" evidence="6">
    <location>
        <begin position="81"/>
        <end position="99"/>
    </location>
</feature>
<proteinExistence type="predicted"/>
<keyword evidence="4 6" id="KW-1133">Transmembrane helix</keyword>
<keyword evidence="2" id="KW-0813">Transport</keyword>
<keyword evidence="3 6" id="KW-0812">Transmembrane</keyword>
<dbReference type="PANTHER" id="PTHR23504">
    <property type="entry name" value="MAJOR FACILITATOR SUPERFAMILY DOMAIN-CONTAINING PROTEIN 10"/>
    <property type="match status" value="1"/>
</dbReference>
<feature type="transmembrane region" description="Helical" evidence="6">
    <location>
        <begin position="22"/>
        <end position="42"/>
    </location>
</feature>
<keyword evidence="5 6" id="KW-0472">Membrane</keyword>
<dbReference type="PANTHER" id="PTHR23504:SF15">
    <property type="entry name" value="MAJOR FACILITATOR SUPERFAMILY (MFS) PROFILE DOMAIN-CONTAINING PROTEIN"/>
    <property type="match status" value="1"/>
</dbReference>
<evidence type="ECO:0000256" key="2">
    <source>
        <dbReference type="ARBA" id="ARBA00022448"/>
    </source>
</evidence>
<evidence type="ECO:0000313" key="7">
    <source>
        <dbReference type="EMBL" id="KAJ7662886.1"/>
    </source>
</evidence>
<dbReference type="InterPro" id="IPR036259">
    <property type="entry name" value="MFS_trans_sf"/>
</dbReference>
<dbReference type="Pfam" id="PF00083">
    <property type="entry name" value="Sugar_tr"/>
    <property type="match status" value="1"/>
</dbReference>
<evidence type="ECO:0000313" key="8">
    <source>
        <dbReference type="Proteomes" id="UP001221757"/>
    </source>
</evidence>
<evidence type="ECO:0008006" key="9">
    <source>
        <dbReference type="Google" id="ProtNLM"/>
    </source>
</evidence>
<dbReference type="GO" id="GO:0022857">
    <property type="term" value="F:transmembrane transporter activity"/>
    <property type="evidence" value="ECO:0007669"/>
    <property type="project" value="InterPro"/>
</dbReference>
<organism evidence="7 8">
    <name type="scientific">Mycena rosella</name>
    <name type="common">Pink bonnet</name>
    <name type="synonym">Agaricus rosellus</name>
    <dbReference type="NCBI Taxonomy" id="1033263"/>
    <lineage>
        <taxon>Eukaryota</taxon>
        <taxon>Fungi</taxon>
        <taxon>Dikarya</taxon>
        <taxon>Basidiomycota</taxon>
        <taxon>Agaricomycotina</taxon>
        <taxon>Agaricomycetes</taxon>
        <taxon>Agaricomycetidae</taxon>
        <taxon>Agaricales</taxon>
        <taxon>Marasmiineae</taxon>
        <taxon>Mycenaceae</taxon>
        <taxon>Mycena</taxon>
    </lineage>
</organism>
<comment type="caution">
    <text evidence="7">The sequence shown here is derived from an EMBL/GenBank/DDBJ whole genome shotgun (WGS) entry which is preliminary data.</text>
</comment>
<evidence type="ECO:0000256" key="5">
    <source>
        <dbReference type="ARBA" id="ARBA00023136"/>
    </source>
</evidence>
<name>A0AAD7G5W8_MYCRO</name>
<dbReference type="InterPro" id="IPR005828">
    <property type="entry name" value="MFS_sugar_transport-like"/>
</dbReference>
<evidence type="ECO:0000256" key="6">
    <source>
        <dbReference type="SAM" id="Phobius"/>
    </source>
</evidence>
<dbReference type="Proteomes" id="UP001221757">
    <property type="component" value="Unassembled WGS sequence"/>
</dbReference>
<keyword evidence="8" id="KW-1185">Reference proteome</keyword>
<accession>A0AAD7G5W8</accession>
<dbReference type="GO" id="GO:0016020">
    <property type="term" value="C:membrane"/>
    <property type="evidence" value="ECO:0007669"/>
    <property type="project" value="UniProtKB-SubCell"/>
</dbReference>
<protein>
    <recommendedName>
        <fullName evidence="9">Major facilitator superfamily (MFS) profile domain-containing protein</fullName>
    </recommendedName>
</protein>
<comment type="subcellular location">
    <subcellularLocation>
        <location evidence="1">Membrane</location>
        <topology evidence="1">Multi-pass membrane protein</topology>
    </subcellularLocation>
</comment>
<gene>
    <name evidence="7" type="ORF">B0H17DRAFT_1144254</name>
</gene>
<evidence type="ECO:0000256" key="3">
    <source>
        <dbReference type="ARBA" id="ARBA00022692"/>
    </source>
</evidence>
<sequence>MENDIDEYTALLSKPHVPPTCAPLSMGPVVILMLVFMCDPLATHSISSYINQVRSFTTKALISDRLLQWSRASDRFGRKSILLVGLFGTIVSTLCFGLSRKFWILVVSRCLMGLLNGNLGSASIVLRAAQHSFGPGPGVVESTVGDITDSSNRAAGFVNSYTSLADGPLSKVSYDVGRAPGKFGTISGWVSCTVAGSLPQYIRWGILEQVPVLLAECSHNRRFVTGFFRSAGVFDERRHGPGEIVLLRQAHSPVRLQADVRRGTEHLSAHLRAFPVTSLVAKRTGLTPVVWTFVGFILALSAFLDTSFEVIPRPLGAILMFVAAAAPKSSRGAVNGLMHTAGSLARAIARIMATFIFSLSVEENLLGGYAVYLVLFTIASLARLPADLSEDVEDGTCPAQQIVAKI</sequence>
<evidence type="ECO:0000256" key="1">
    <source>
        <dbReference type="ARBA" id="ARBA00004141"/>
    </source>
</evidence>